<sequence length="337" mass="38195">MSYPAEITKWFQSAFATDFKNTCTASWTPGSWKNYEPLFVQLFNRTLTTVADLSIEFLATKVLARESHYSHTRDQQCHLRTSQELAQHLIFERFNTDFEYQSVASLFLTAFFQAGYLALLVSRLEDTWAQNPGNHRKHGLESSTGEMNRRLPRQPNNLRHVLAQPPVGSGRFESTLSMSTPPHSSLFGLGVGEGRGYTNDHKTLPPYKCQYSPHIQYADAEYTSPEASLGFPPLDTDATEEGHYFEAPPSQTALFEFPLCDRILMVHFPAIDQRDFSVPVCVAALVDGEALSPEAYDLRYELVRQYQQSCSIEEFVHHVGEDLGRNPHRSDGLSVLY</sequence>
<reference evidence="1" key="1">
    <citation type="submission" date="2021-07" db="EMBL/GenBank/DDBJ databases">
        <authorList>
            <person name="Durling M."/>
        </authorList>
    </citation>
    <scope>NUCLEOTIDE SEQUENCE</scope>
</reference>
<organism evidence="1 2">
    <name type="scientific">Hymenoscyphus albidus</name>
    <dbReference type="NCBI Taxonomy" id="595503"/>
    <lineage>
        <taxon>Eukaryota</taxon>
        <taxon>Fungi</taxon>
        <taxon>Dikarya</taxon>
        <taxon>Ascomycota</taxon>
        <taxon>Pezizomycotina</taxon>
        <taxon>Leotiomycetes</taxon>
        <taxon>Helotiales</taxon>
        <taxon>Helotiaceae</taxon>
        <taxon>Hymenoscyphus</taxon>
    </lineage>
</organism>
<protein>
    <submittedName>
        <fullName evidence="1">Uncharacterized protein</fullName>
    </submittedName>
</protein>
<dbReference type="EMBL" id="CAJVRM010000077">
    <property type="protein sequence ID" value="CAG8973639.1"/>
    <property type="molecule type" value="Genomic_DNA"/>
</dbReference>
<proteinExistence type="predicted"/>
<name>A0A9N9LEB7_9HELO</name>
<gene>
    <name evidence="1" type="ORF">HYALB_00002205</name>
</gene>
<keyword evidence="2" id="KW-1185">Reference proteome</keyword>
<comment type="caution">
    <text evidence="1">The sequence shown here is derived from an EMBL/GenBank/DDBJ whole genome shotgun (WGS) entry which is preliminary data.</text>
</comment>
<accession>A0A9N9LEB7</accession>
<evidence type="ECO:0000313" key="1">
    <source>
        <dbReference type="EMBL" id="CAG8973639.1"/>
    </source>
</evidence>
<dbReference type="AlphaFoldDB" id="A0A9N9LEB7"/>
<evidence type="ECO:0000313" key="2">
    <source>
        <dbReference type="Proteomes" id="UP000701801"/>
    </source>
</evidence>
<dbReference type="Proteomes" id="UP000701801">
    <property type="component" value="Unassembled WGS sequence"/>
</dbReference>